<dbReference type="Proteomes" id="UP000245880">
    <property type="component" value="Unassembled WGS sequence"/>
</dbReference>
<dbReference type="Gene3D" id="1.10.760.10">
    <property type="entry name" value="Cytochrome c-like domain"/>
    <property type="match status" value="1"/>
</dbReference>
<sequence>MMFKHLKHFLFLIVAFLLFQCKSQSEQTSPAVDLYEEYSGGQEGTVFDAGVNAFGNSLINLNSDEVTRFVIGNSFNRNNWVTAPSSTSARDGLGPLFNATSCSSCHLLDGRGKPTDDNGAINQALLFRLSVPGVGPHGGPMPHPIYGDQFSPRAIAGVLAEGDVTVTYTNITGSYPDGTPYSLQKPTYSFKNLNYGDISDAMVSPRIAPVMAGVGLLEAVSDADILSRVDENDTNADGISGKANYVWDAQLQRKVLGKFGWKANQPTVAQQVGGAFSGDMGITSSMFPTENISPNQLGRLGALPNGGEPEIEDAIFDDVVFYIKTLAVPARRDWKNETIVEGKKLFMTAQCNGCHVASLTTGSSSDMTLLNKQAIKPYTDLLLHDMGDGLADGRPDFDATGSEWRTAPLWGIGLVQAVNKHTQFLHDGRARNIEEAILWHGGEAEKSKTAFMNLNKTQRASVIAFINSL</sequence>
<dbReference type="InterPro" id="IPR009056">
    <property type="entry name" value="Cyt_c-like_dom"/>
</dbReference>
<gene>
    <name evidence="6" type="ORF">CLV98_105187</name>
</gene>
<dbReference type="InterPro" id="IPR036909">
    <property type="entry name" value="Cyt_c-like_dom_sf"/>
</dbReference>
<dbReference type="GO" id="GO:0009055">
    <property type="term" value="F:electron transfer activity"/>
    <property type="evidence" value="ECO:0007669"/>
    <property type="project" value="InterPro"/>
</dbReference>
<evidence type="ECO:0000256" key="4">
    <source>
        <dbReference type="PROSITE-ProRule" id="PRU00433"/>
    </source>
</evidence>
<dbReference type="SUPFAM" id="SSF46626">
    <property type="entry name" value="Cytochrome c"/>
    <property type="match status" value="1"/>
</dbReference>
<dbReference type="InterPro" id="IPR051395">
    <property type="entry name" value="Cytochrome_c_Peroxidase/MauG"/>
</dbReference>
<evidence type="ECO:0000256" key="3">
    <source>
        <dbReference type="ARBA" id="ARBA00023004"/>
    </source>
</evidence>
<dbReference type="GO" id="GO:0004130">
    <property type="term" value="F:cytochrome-c peroxidase activity"/>
    <property type="evidence" value="ECO:0007669"/>
    <property type="project" value="TreeGrafter"/>
</dbReference>
<reference evidence="6 7" key="1">
    <citation type="submission" date="2018-03" db="EMBL/GenBank/DDBJ databases">
        <title>Genomic Encyclopedia of Archaeal and Bacterial Type Strains, Phase II (KMG-II): from individual species to whole genera.</title>
        <authorList>
            <person name="Goeker M."/>
        </authorList>
    </citation>
    <scope>NUCLEOTIDE SEQUENCE [LARGE SCALE GENOMIC DNA]</scope>
    <source>
        <strain evidence="6 7">DSM 100346</strain>
    </source>
</reference>
<evidence type="ECO:0000313" key="7">
    <source>
        <dbReference type="Proteomes" id="UP000245880"/>
    </source>
</evidence>
<evidence type="ECO:0000256" key="2">
    <source>
        <dbReference type="ARBA" id="ARBA00022723"/>
    </source>
</evidence>
<dbReference type="PROSITE" id="PS51007">
    <property type="entry name" value="CYTC"/>
    <property type="match status" value="1"/>
</dbReference>
<protein>
    <submittedName>
        <fullName evidence="6">CxxC motif-containing protein (DUF1111 family)</fullName>
    </submittedName>
</protein>
<dbReference type="AlphaFoldDB" id="A0A316B5T6"/>
<organism evidence="6 7">
    <name type="scientific">Dyadobacter jejuensis</name>
    <dbReference type="NCBI Taxonomy" id="1082580"/>
    <lineage>
        <taxon>Bacteria</taxon>
        <taxon>Pseudomonadati</taxon>
        <taxon>Bacteroidota</taxon>
        <taxon>Cytophagia</taxon>
        <taxon>Cytophagales</taxon>
        <taxon>Spirosomataceae</taxon>
        <taxon>Dyadobacter</taxon>
    </lineage>
</organism>
<dbReference type="Pfam" id="PF06537">
    <property type="entry name" value="DHOR"/>
    <property type="match status" value="1"/>
</dbReference>
<dbReference type="EMBL" id="QGDT01000005">
    <property type="protein sequence ID" value="PWJ58007.1"/>
    <property type="molecule type" value="Genomic_DNA"/>
</dbReference>
<feature type="domain" description="Cytochrome c" evidence="5">
    <location>
        <begin position="337"/>
        <end position="469"/>
    </location>
</feature>
<accession>A0A316B5T6</accession>
<keyword evidence="2 4" id="KW-0479">Metal-binding</keyword>
<keyword evidence="1 4" id="KW-0349">Heme</keyword>
<evidence type="ECO:0000256" key="1">
    <source>
        <dbReference type="ARBA" id="ARBA00022617"/>
    </source>
</evidence>
<proteinExistence type="predicted"/>
<keyword evidence="7" id="KW-1185">Reference proteome</keyword>
<comment type="caution">
    <text evidence="6">The sequence shown here is derived from an EMBL/GenBank/DDBJ whole genome shotgun (WGS) entry which is preliminary data.</text>
</comment>
<evidence type="ECO:0000259" key="5">
    <source>
        <dbReference type="PROSITE" id="PS51007"/>
    </source>
</evidence>
<dbReference type="GO" id="GO:0020037">
    <property type="term" value="F:heme binding"/>
    <property type="evidence" value="ECO:0007669"/>
    <property type="project" value="InterPro"/>
</dbReference>
<dbReference type="InterPro" id="IPR010538">
    <property type="entry name" value="DHOR"/>
</dbReference>
<keyword evidence="3 4" id="KW-0408">Iron</keyword>
<name>A0A316B5T6_9BACT</name>
<dbReference type="PIRSF" id="PIRSF028099">
    <property type="entry name" value="DUF1111"/>
    <property type="match status" value="1"/>
</dbReference>
<dbReference type="PANTHER" id="PTHR30600:SF4">
    <property type="entry name" value="CYTOCHROME C DOMAIN-CONTAINING PROTEIN"/>
    <property type="match status" value="1"/>
</dbReference>
<dbReference type="PANTHER" id="PTHR30600">
    <property type="entry name" value="CYTOCHROME C PEROXIDASE-RELATED"/>
    <property type="match status" value="1"/>
</dbReference>
<evidence type="ECO:0000313" key="6">
    <source>
        <dbReference type="EMBL" id="PWJ58007.1"/>
    </source>
</evidence>
<dbReference type="GO" id="GO:0046872">
    <property type="term" value="F:metal ion binding"/>
    <property type="evidence" value="ECO:0007669"/>
    <property type="project" value="UniProtKB-KW"/>
</dbReference>